<dbReference type="STRING" id="999810.G2Y1D4"/>
<dbReference type="InParanoid" id="G2Y1D4"/>
<evidence type="ECO:0000313" key="2">
    <source>
        <dbReference type="EMBL" id="CCD46474.1"/>
    </source>
</evidence>
<sequence>MELAGVAAAILAAPQGPGLFGGTSASRKRFAAGLSSAELEVHRIGLRAELDAVRGEQVDREALGNQREEEEEEEEKDVVVSPAK</sequence>
<organism evidence="2 3">
    <name type="scientific">Botryotinia fuckeliana (strain T4)</name>
    <name type="common">Noble rot fungus</name>
    <name type="synonym">Botrytis cinerea</name>
    <dbReference type="NCBI Taxonomy" id="999810"/>
    <lineage>
        <taxon>Eukaryota</taxon>
        <taxon>Fungi</taxon>
        <taxon>Dikarya</taxon>
        <taxon>Ascomycota</taxon>
        <taxon>Pezizomycotina</taxon>
        <taxon>Leotiomycetes</taxon>
        <taxon>Helotiales</taxon>
        <taxon>Sclerotiniaceae</taxon>
        <taxon>Botrytis</taxon>
    </lineage>
</organism>
<dbReference type="Proteomes" id="UP000008177">
    <property type="component" value="Unplaced contigs"/>
</dbReference>
<feature type="region of interest" description="Disordered" evidence="1">
    <location>
        <begin position="55"/>
        <end position="84"/>
    </location>
</feature>
<evidence type="ECO:0000256" key="1">
    <source>
        <dbReference type="SAM" id="MobiDB-lite"/>
    </source>
</evidence>
<protein>
    <submittedName>
        <fullName evidence="2">Uncharacterized protein</fullName>
    </submittedName>
</protein>
<evidence type="ECO:0000313" key="3">
    <source>
        <dbReference type="Proteomes" id="UP000008177"/>
    </source>
</evidence>
<name>G2Y1D4_BOTF4</name>
<dbReference type="AlphaFoldDB" id="G2Y1D4"/>
<dbReference type="OrthoDB" id="3560623at2759"/>
<accession>G2Y1D4</accession>
<reference evidence="3" key="1">
    <citation type="journal article" date="2011" name="PLoS Genet.">
        <title>Genomic analysis of the necrotrophic fungal pathogens Sclerotinia sclerotiorum and Botrytis cinerea.</title>
        <authorList>
            <person name="Amselem J."/>
            <person name="Cuomo C.A."/>
            <person name="van Kan J.A."/>
            <person name="Viaud M."/>
            <person name="Benito E.P."/>
            <person name="Couloux A."/>
            <person name="Coutinho P.M."/>
            <person name="de Vries R.P."/>
            <person name="Dyer P.S."/>
            <person name="Fillinger S."/>
            <person name="Fournier E."/>
            <person name="Gout L."/>
            <person name="Hahn M."/>
            <person name="Kohn L."/>
            <person name="Lapalu N."/>
            <person name="Plummer K.M."/>
            <person name="Pradier J.M."/>
            <person name="Quevillon E."/>
            <person name="Sharon A."/>
            <person name="Simon A."/>
            <person name="ten Have A."/>
            <person name="Tudzynski B."/>
            <person name="Tudzynski P."/>
            <person name="Wincker P."/>
            <person name="Andrew M."/>
            <person name="Anthouard V."/>
            <person name="Beever R.E."/>
            <person name="Beffa R."/>
            <person name="Benoit I."/>
            <person name="Bouzid O."/>
            <person name="Brault B."/>
            <person name="Chen Z."/>
            <person name="Choquer M."/>
            <person name="Collemare J."/>
            <person name="Cotton P."/>
            <person name="Danchin E.G."/>
            <person name="Da Silva C."/>
            <person name="Gautier A."/>
            <person name="Giraud C."/>
            <person name="Giraud T."/>
            <person name="Gonzalez C."/>
            <person name="Grossetete S."/>
            <person name="Guldener U."/>
            <person name="Henrissat B."/>
            <person name="Howlett B.J."/>
            <person name="Kodira C."/>
            <person name="Kretschmer M."/>
            <person name="Lappartient A."/>
            <person name="Leroch M."/>
            <person name="Levis C."/>
            <person name="Mauceli E."/>
            <person name="Neuveglise C."/>
            <person name="Oeser B."/>
            <person name="Pearson M."/>
            <person name="Poulain J."/>
            <person name="Poussereau N."/>
            <person name="Quesneville H."/>
            <person name="Rascle C."/>
            <person name="Schumacher J."/>
            <person name="Segurens B."/>
            <person name="Sexton A."/>
            <person name="Silva E."/>
            <person name="Sirven C."/>
            <person name="Soanes D.M."/>
            <person name="Talbot N.J."/>
            <person name="Templeton M."/>
            <person name="Yandava C."/>
            <person name="Yarden O."/>
            <person name="Zeng Q."/>
            <person name="Rollins J.A."/>
            <person name="Lebrun M.H."/>
            <person name="Dickman M."/>
        </authorList>
    </citation>
    <scope>NUCLEOTIDE SEQUENCE [LARGE SCALE GENOMIC DNA]</scope>
    <source>
        <strain evidence="3">T4</strain>
    </source>
</reference>
<dbReference type="HOGENOM" id="CLU_2527176_0_0_1"/>
<proteinExistence type="predicted"/>
<gene>
    <name evidence="2" type="ORF">BofuT4_uP040850.1</name>
</gene>
<dbReference type="EMBL" id="FQ790282">
    <property type="protein sequence ID" value="CCD46474.1"/>
    <property type="molecule type" value="Genomic_DNA"/>
</dbReference>